<dbReference type="PANTHER" id="PTHR14152">
    <property type="entry name" value="SQUAMOUS CELL CARCINOMA ANTIGEN RECOGNISED BY CYTOTOXIC T LYMPHOCYTES"/>
    <property type="match status" value="1"/>
</dbReference>
<feature type="compositionally biased region" description="Basic and acidic residues" evidence="4">
    <location>
        <begin position="180"/>
        <end position="399"/>
    </location>
</feature>
<comment type="similarity">
    <text evidence="2">Belongs to the SNU66/SART1 family.</text>
</comment>
<protein>
    <submittedName>
        <fullName evidence="5">Uncharacterized protein</fullName>
    </submittedName>
</protein>
<keyword evidence="6" id="KW-1185">Reference proteome</keyword>
<dbReference type="GO" id="GO:0046540">
    <property type="term" value="C:U4/U6 x U5 tri-snRNP complex"/>
    <property type="evidence" value="ECO:0007669"/>
    <property type="project" value="TreeGrafter"/>
</dbReference>
<comment type="caution">
    <text evidence="5">The sequence shown here is derived from an EMBL/GenBank/DDBJ whole genome shotgun (WGS) entry which is preliminary data.</text>
</comment>
<dbReference type="InterPro" id="IPR005011">
    <property type="entry name" value="SNU66/SART1"/>
</dbReference>
<feature type="region of interest" description="Disordered" evidence="4">
    <location>
        <begin position="819"/>
        <end position="841"/>
    </location>
</feature>
<feature type="region of interest" description="Disordered" evidence="4">
    <location>
        <begin position="130"/>
        <end position="425"/>
    </location>
</feature>
<dbReference type="Proteomes" id="UP000655225">
    <property type="component" value="Unassembled WGS sequence"/>
</dbReference>
<feature type="compositionally biased region" description="Basic and acidic residues" evidence="4">
    <location>
        <begin position="733"/>
        <end position="747"/>
    </location>
</feature>
<evidence type="ECO:0000256" key="1">
    <source>
        <dbReference type="ARBA" id="ARBA00004123"/>
    </source>
</evidence>
<accession>A0A835DIZ4</accession>
<dbReference type="PANTHER" id="PTHR14152:SF5">
    <property type="entry name" value="U4_U6.U5 TRI-SNRNP-ASSOCIATED PROTEIN 1"/>
    <property type="match status" value="1"/>
</dbReference>
<dbReference type="Pfam" id="PF03343">
    <property type="entry name" value="SART-1"/>
    <property type="match status" value="1"/>
</dbReference>
<feature type="compositionally biased region" description="Basic and acidic residues" evidence="4">
    <location>
        <begin position="130"/>
        <end position="170"/>
    </location>
</feature>
<evidence type="ECO:0000256" key="3">
    <source>
        <dbReference type="ARBA" id="ARBA00023242"/>
    </source>
</evidence>
<feature type="region of interest" description="Disordered" evidence="4">
    <location>
        <begin position="720"/>
        <end position="750"/>
    </location>
</feature>
<organism evidence="5 6">
    <name type="scientific">Tetracentron sinense</name>
    <name type="common">Spur-leaf</name>
    <dbReference type="NCBI Taxonomy" id="13715"/>
    <lineage>
        <taxon>Eukaryota</taxon>
        <taxon>Viridiplantae</taxon>
        <taxon>Streptophyta</taxon>
        <taxon>Embryophyta</taxon>
        <taxon>Tracheophyta</taxon>
        <taxon>Spermatophyta</taxon>
        <taxon>Magnoliopsida</taxon>
        <taxon>Trochodendrales</taxon>
        <taxon>Trochodendraceae</taxon>
        <taxon>Tetracentron</taxon>
    </lineage>
</organism>
<sequence length="880" mass="100443">MTMIPGIDLRQQNVISSMSTVNVFLLASSHSILRQPPAIASFSSKLGISGQLVSGGERDISPSSSGGDNIHAHARSVNLPQYLRFAVRHLKIQYPIEILKLERKRRLCFVIALLVTSVVLAMDMDLSESRLEQSDEIKTVHDSSKGEIRDEGAFDDHIENGMEKSRESSKHRGKDRKKSRREEKDHGSKDRERSRTSDVSKGREKEVKDSEKDRISSGERRKEDKEEREKDRSKDKVRDKDYDRDKYKDKERERDKDRKDRGKDKDHERERETEKEHDRGRERERGKEDRDKDKEREKERDKAKDREREKERDKHRDREKEKDRDRDKLEREKGKGKSREKERETDRDKERSRDRERDKVNGRSRDEGHERVKDEKLKVDGGEDRDSIKQGKGIQHDEGNSTTIGHKQKTKGESDGSHPSTSVLEERILKPWTASAARMVDPDLGGMLQTGQQCPNLSDMHLLNPSCLVQTSRMKEERLKKNSEPVSEVLSWVSKSRKLEDKMNVEKEKALHLSKDNIDQGESEDEDASQHTTKDLAGVKVLHGLDKVIEGGAVVLTLKDQNILADGDINEEVDMLENVEIGEQKQRDEAYKAAKKKTGIYEDKFSDEAGLQKRMLPQYDDPVKDEGVILDESGRFTGEAEKKLEEVSLNSSSFNILIQGVPTSNLIEDLNSSGKISSDYYTHEEMLQFKKPKKKKSLRKKEKLDLDALEAEAISAGLGVGDLGSRSNGKRQAAKEEQERTEAERKNNAYQSAYAKAEEASKALRQEKTLTVQFEKDENPVFGDEDDDLYKSLEKARKLALKKQNDGTTSGAQAFALRATTTASNQSGEHQNPTSGELQENKVVFTEMEEFVWGLQLDEDMQSGFHLEDPLSITLTSSND</sequence>
<dbReference type="EMBL" id="JABCRI010000008">
    <property type="protein sequence ID" value="KAF8402317.1"/>
    <property type="molecule type" value="Genomic_DNA"/>
</dbReference>
<reference evidence="5 6" key="1">
    <citation type="submission" date="2020-04" db="EMBL/GenBank/DDBJ databases">
        <title>Plant Genome Project.</title>
        <authorList>
            <person name="Zhang R.-G."/>
        </authorList>
    </citation>
    <scope>NUCLEOTIDE SEQUENCE [LARGE SCALE GENOMIC DNA]</scope>
    <source>
        <strain evidence="5">YNK0</strain>
        <tissue evidence="5">Leaf</tissue>
    </source>
</reference>
<evidence type="ECO:0000313" key="6">
    <source>
        <dbReference type="Proteomes" id="UP000655225"/>
    </source>
</evidence>
<evidence type="ECO:0000256" key="4">
    <source>
        <dbReference type="SAM" id="MobiDB-lite"/>
    </source>
</evidence>
<evidence type="ECO:0000313" key="5">
    <source>
        <dbReference type="EMBL" id="KAF8402317.1"/>
    </source>
</evidence>
<evidence type="ECO:0000256" key="2">
    <source>
        <dbReference type="ARBA" id="ARBA00006076"/>
    </source>
</evidence>
<dbReference type="GO" id="GO:0000481">
    <property type="term" value="P:maturation of 5S rRNA"/>
    <property type="evidence" value="ECO:0007669"/>
    <property type="project" value="TreeGrafter"/>
</dbReference>
<feature type="compositionally biased region" description="Polar residues" evidence="4">
    <location>
        <begin position="819"/>
        <end position="838"/>
    </location>
</feature>
<proteinExistence type="inferred from homology"/>
<gene>
    <name evidence="5" type="ORF">HHK36_013271</name>
</gene>
<keyword evidence="3" id="KW-0539">Nucleus</keyword>
<dbReference type="GO" id="GO:0045292">
    <property type="term" value="P:mRNA cis splicing, via spliceosome"/>
    <property type="evidence" value="ECO:0007669"/>
    <property type="project" value="TreeGrafter"/>
</dbReference>
<name>A0A835DIZ4_TETSI</name>
<feature type="region of interest" description="Disordered" evidence="4">
    <location>
        <begin position="511"/>
        <end position="532"/>
    </location>
</feature>
<comment type="subcellular location">
    <subcellularLocation>
        <location evidence="1">Nucleus</location>
    </subcellularLocation>
</comment>
<dbReference type="AlphaFoldDB" id="A0A835DIZ4"/>
<dbReference type="OrthoDB" id="5583at2759"/>